<sequence length="103" mass="11578">MILNCIGFQKKTHDGINVIIFTTEVLYYYIPNYYIVVALVLWEGLLGGSSYVNTFYRISTEVPEEEKQFSMAITSFGDSIGILLAGLFAIMAHNKICDLPMPT</sequence>
<evidence type="ECO:0000256" key="5">
    <source>
        <dbReference type="ARBA" id="ARBA00022989"/>
    </source>
</evidence>
<dbReference type="PANTHER" id="PTHR10981:SF0">
    <property type="entry name" value="BATTENIN"/>
    <property type="match status" value="1"/>
</dbReference>
<dbReference type="InterPro" id="IPR036259">
    <property type="entry name" value="MFS_trans_sf"/>
</dbReference>
<keyword evidence="9" id="KW-1185">Reference proteome</keyword>
<evidence type="ECO:0000256" key="2">
    <source>
        <dbReference type="ARBA" id="ARBA00007467"/>
    </source>
</evidence>
<evidence type="ECO:0000256" key="4">
    <source>
        <dbReference type="ARBA" id="ARBA00022692"/>
    </source>
</evidence>
<dbReference type="GO" id="GO:0051453">
    <property type="term" value="P:regulation of intracellular pH"/>
    <property type="evidence" value="ECO:0007669"/>
    <property type="project" value="TreeGrafter"/>
</dbReference>
<gene>
    <name evidence="8" type="ORF">CALMAC_LOCUS15714</name>
</gene>
<name>A0A653D9W0_CALMS</name>
<keyword evidence="5 7" id="KW-1133">Transmembrane helix</keyword>
<keyword evidence="6 7" id="KW-0472">Membrane</keyword>
<comment type="caution">
    <text evidence="7">Lacks conserved residue(s) required for the propagation of feature annotation.</text>
</comment>
<dbReference type="GO" id="GO:0007040">
    <property type="term" value="P:lysosome organization"/>
    <property type="evidence" value="ECO:0007669"/>
    <property type="project" value="TreeGrafter"/>
</dbReference>
<reference evidence="8 9" key="1">
    <citation type="submission" date="2019-01" db="EMBL/GenBank/DDBJ databases">
        <authorList>
            <person name="Sayadi A."/>
        </authorList>
    </citation>
    <scope>NUCLEOTIDE SEQUENCE [LARGE SCALE GENOMIC DNA]</scope>
</reference>
<dbReference type="SUPFAM" id="SSF103473">
    <property type="entry name" value="MFS general substrate transporter"/>
    <property type="match status" value="1"/>
</dbReference>
<feature type="transmembrane region" description="Helical" evidence="7">
    <location>
        <begin position="33"/>
        <end position="56"/>
    </location>
</feature>
<keyword evidence="4 7" id="KW-0812">Transmembrane</keyword>
<evidence type="ECO:0000256" key="6">
    <source>
        <dbReference type="ARBA" id="ARBA00023136"/>
    </source>
</evidence>
<dbReference type="Gene3D" id="1.20.1250.20">
    <property type="entry name" value="MFS general substrate transporter like domains"/>
    <property type="match status" value="1"/>
</dbReference>
<protein>
    <recommendedName>
        <fullName evidence="7">Battenin</fullName>
    </recommendedName>
</protein>
<comment type="subcellular location">
    <subcellularLocation>
        <location evidence="1">Endomembrane system</location>
        <topology evidence="1">Multi-pass membrane protein</topology>
    </subcellularLocation>
    <subcellularLocation>
        <location evidence="7">Lysosome membrane</location>
        <topology evidence="7">Multi-pass membrane protein</topology>
    </subcellularLocation>
</comment>
<dbReference type="AlphaFoldDB" id="A0A653D9W0"/>
<accession>A0A653D9W0</accession>
<keyword evidence="7" id="KW-0458">Lysosome</keyword>
<dbReference type="PRINTS" id="PR01315">
    <property type="entry name" value="BATTENIN"/>
</dbReference>
<evidence type="ECO:0000313" key="8">
    <source>
        <dbReference type="EMBL" id="VEN56964.1"/>
    </source>
</evidence>
<dbReference type="InterPro" id="IPR003492">
    <property type="entry name" value="Battenin_disease_Cln3"/>
</dbReference>
<evidence type="ECO:0000256" key="1">
    <source>
        <dbReference type="ARBA" id="ARBA00004127"/>
    </source>
</evidence>
<evidence type="ECO:0000256" key="7">
    <source>
        <dbReference type="RuleBase" id="RU361113"/>
    </source>
</evidence>
<evidence type="ECO:0000256" key="3">
    <source>
        <dbReference type="ARBA" id="ARBA00022448"/>
    </source>
</evidence>
<dbReference type="Proteomes" id="UP000410492">
    <property type="component" value="Unassembled WGS sequence"/>
</dbReference>
<feature type="transmembrane region" description="Helical" evidence="7">
    <location>
        <begin position="68"/>
        <end position="92"/>
    </location>
</feature>
<proteinExistence type="inferred from homology"/>
<dbReference type="Pfam" id="PF02487">
    <property type="entry name" value="CLN3"/>
    <property type="match status" value="1"/>
</dbReference>
<dbReference type="PANTHER" id="PTHR10981">
    <property type="entry name" value="BATTENIN"/>
    <property type="match status" value="1"/>
</dbReference>
<dbReference type="EMBL" id="CAACVG010010916">
    <property type="protein sequence ID" value="VEN56964.1"/>
    <property type="molecule type" value="Genomic_DNA"/>
</dbReference>
<comment type="similarity">
    <text evidence="2 7">Belongs to the battenin family.</text>
</comment>
<dbReference type="OrthoDB" id="5965864at2759"/>
<dbReference type="GO" id="GO:0005765">
    <property type="term" value="C:lysosomal membrane"/>
    <property type="evidence" value="ECO:0007669"/>
    <property type="project" value="UniProtKB-SubCell"/>
</dbReference>
<evidence type="ECO:0000313" key="9">
    <source>
        <dbReference type="Proteomes" id="UP000410492"/>
    </source>
</evidence>
<dbReference type="GO" id="GO:0012505">
    <property type="term" value="C:endomembrane system"/>
    <property type="evidence" value="ECO:0007669"/>
    <property type="project" value="UniProtKB-SubCell"/>
</dbReference>
<organism evidence="8 9">
    <name type="scientific">Callosobruchus maculatus</name>
    <name type="common">Southern cowpea weevil</name>
    <name type="synonym">Pulse bruchid</name>
    <dbReference type="NCBI Taxonomy" id="64391"/>
    <lineage>
        <taxon>Eukaryota</taxon>
        <taxon>Metazoa</taxon>
        <taxon>Ecdysozoa</taxon>
        <taxon>Arthropoda</taxon>
        <taxon>Hexapoda</taxon>
        <taxon>Insecta</taxon>
        <taxon>Pterygota</taxon>
        <taxon>Neoptera</taxon>
        <taxon>Endopterygota</taxon>
        <taxon>Coleoptera</taxon>
        <taxon>Polyphaga</taxon>
        <taxon>Cucujiformia</taxon>
        <taxon>Chrysomeloidea</taxon>
        <taxon>Chrysomelidae</taxon>
        <taxon>Bruchinae</taxon>
        <taxon>Bruchini</taxon>
        <taxon>Callosobruchus</taxon>
    </lineage>
</organism>
<keyword evidence="3" id="KW-0813">Transport</keyword>